<name>A0A4Z2GV12_9TELE</name>
<organism evidence="1 2">
    <name type="scientific">Liparis tanakae</name>
    <name type="common">Tanaka's snailfish</name>
    <dbReference type="NCBI Taxonomy" id="230148"/>
    <lineage>
        <taxon>Eukaryota</taxon>
        <taxon>Metazoa</taxon>
        <taxon>Chordata</taxon>
        <taxon>Craniata</taxon>
        <taxon>Vertebrata</taxon>
        <taxon>Euteleostomi</taxon>
        <taxon>Actinopterygii</taxon>
        <taxon>Neopterygii</taxon>
        <taxon>Teleostei</taxon>
        <taxon>Neoteleostei</taxon>
        <taxon>Acanthomorphata</taxon>
        <taxon>Eupercaria</taxon>
        <taxon>Perciformes</taxon>
        <taxon>Cottioidei</taxon>
        <taxon>Cottales</taxon>
        <taxon>Liparidae</taxon>
        <taxon>Liparis</taxon>
    </lineage>
</organism>
<gene>
    <name evidence="1" type="primary">Itga8_1</name>
    <name evidence="1" type="ORF">EYF80_032535</name>
</gene>
<accession>A0A4Z2GV12</accession>
<dbReference type="EMBL" id="SRLO01000410">
    <property type="protein sequence ID" value="TNN57201.1"/>
    <property type="molecule type" value="Genomic_DNA"/>
</dbReference>
<comment type="caution">
    <text evidence="1">The sequence shown here is derived from an EMBL/GenBank/DDBJ whole genome shotgun (WGS) entry which is preliminary data.</text>
</comment>
<dbReference type="GO" id="GO:0007229">
    <property type="term" value="P:integrin-mediated signaling pathway"/>
    <property type="evidence" value="ECO:0007669"/>
    <property type="project" value="UniProtKB-KW"/>
</dbReference>
<keyword evidence="1" id="KW-0401">Integrin</keyword>
<dbReference type="InterPro" id="IPR028994">
    <property type="entry name" value="Integrin_alpha_N"/>
</dbReference>
<dbReference type="Gene3D" id="2.130.10.130">
    <property type="entry name" value="Integrin alpha, N-terminal"/>
    <property type="match status" value="1"/>
</dbReference>
<evidence type="ECO:0000313" key="1">
    <source>
        <dbReference type="EMBL" id="TNN57201.1"/>
    </source>
</evidence>
<evidence type="ECO:0000313" key="2">
    <source>
        <dbReference type="Proteomes" id="UP000314294"/>
    </source>
</evidence>
<sequence length="75" mass="8022">MVGAGESLESRGSASVVIGAPKANTKQAQVTEGGSVFYCPWSLSQADCHTIDFDTKDEQDKGVLKRLLKDTLSFT</sequence>
<proteinExistence type="predicted"/>
<dbReference type="OrthoDB" id="5317514at2759"/>
<dbReference type="AlphaFoldDB" id="A0A4Z2GV12"/>
<reference evidence="1 2" key="1">
    <citation type="submission" date="2019-03" db="EMBL/GenBank/DDBJ databases">
        <title>First draft genome of Liparis tanakae, snailfish: a comprehensive survey of snailfish specific genes.</title>
        <authorList>
            <person name="Kim W."/>
            <person name="Song I."/>
            <person name="Jeong J.-H."/>
            <person name="Kim D."/>
            <person name="Kim S."/>
            <person name="Ryu S."/>
            <person name="Song J.Y."/>
            <person name="Lee S.K."/>
        </authorList>
    </citation>
    <scope>NUCLEOTIDE SEQUENCE [LARGE SCALE GENOMIC DNA]</scope>
    <source>
        <tissue evidence="1">Muscle</tissue>
    </source>
</reference>
<keyword evidence="2" id="KW-1185">Reference proteome</keyword>
<protein>
    <submittedName>
        <fullName evidence="1">Integrin alpha-8</fullName>
    </submittedName>
</protein>
<dbReference type="Proteomes" id="UP000314294">
    <property type="component" value="Unassembled WGS sequence"/>
</dbReference>